<evidence type="ECO:0000313" key="1">
    <source>
        <dbReference type="EMBL" id="KAI3808798.1"/>
    </source>
</evidence>
<protein>
    <submittedName>
        <fullName evidence="1">Uncharacterized protein</fullName>
    </submittedName>
</protein>
<evidence type="ECO:0000313" key="2">
    <source>
        <dbReference type="Proteomes" id="UP001056120"/>
    </source>
</evidence>
<reference evidence="2" key="1">
    <citation type="journal article" date="2022" name="Mol. Ecol. Resour.">
        <title>The genomes of chicory, endive, great burdock and yacon provide insights into Asteraceae palaeo-polyploidization history and plant inulin production.</title>
        <authorList>
            <person name="Fan W."/>
            <person name="Wang S."/>
            <person name="Wang H."/>
            <person name="Wang A."/>
            <person name="Jiang F."/>
            <person name="Liu H."/>
            <person name="Zhao H."/>
            <person name="Xu D."/>
            <person name="Zhang Y."/>
        </authorList>
    </citation>
    <scope>NUCLEOTIDE SEQUENCE [LARGE SCALE GENOMIC DNA]</scope>
    <source>
        <strain evidence="2">cv. Yunnan</strain>
    </source>
</reference>
<dbReference type="EMBL" id="CM042025">
    <property type="protein sequence ID" value="KAI3808798.1"/>
    <property type="molecule type" value="Genomic_DNA"/>
</dbReference>
<accession>A0ACB9IM82</accession>
<keyword evidence="2" id="KW-1185">Reference proteome</keyword>
<sequence>MTRRPRKPGADSFEPGNKIHELAAFERKKSATDVVKVVDAPLKKRRLLLQSASPTPQSPSIHHEDSGHQCQSNPLLQSQKTKSKTRFRNSKILKPTNKKGLARDDFSGIELLATVACRCFVHDNEDHVGDISISKEHTTPPVIDSCSVDVKDAESNGSSIQQNLHDNGKEVEEKKVVLSKELRLHWDLNTVMDEWEEPCDDLLIEPQLPVKQDAAISPVPLVEICNNGSVEETHELIEDLEAMNTKKINIKASDGESSASKSDVADSLTHPGKCEDFSNSTTSVLMEQTVGNFESDRIDNPLVHSCSKVTVSKTDQQPVSEECCGSNVIQEEHGHMAEGDSEDKLQAGYDSPFEDGELRELIEKTEKETVYESDNNIYKDDFGVVENPLSENVDHGQTTDNQTSLVVKEAVPNDQIKQRVQVDTSARPHFDESRKDGHDNESTSFDVCRNGEYVQRNRSSTSGDLCMRVWDLKSHRSLDSNYSRNYNLRCGSYRTHDRRPSPSERNNGYGSNRGPPPARSHSRDRYRFHSQEYHDPKPCYLERKPRFSPSFNRHGGRPRSRSGSPIAWHFQKRKNLDMSNSCEIETVTRGAHVSPERSSKCFDDRRFRDDQFRDDRQSSVKQRFDPIGYPERLKSDDYFRFTQRPARSSQMTGYK</sequence>
<name>A0ACB9IM82_9ASTR</name>
<reference evidence="1 2" key="2">
    <citation type="journal article" date="2022" name="Mol. Ecol. Resour.">
        <title>The genomes of chicory, endive, great burdock and yacon provide insights into Asteraceae paleo-polyploidization history and plant inulin production.</title>
        <authorList>
            <person name="Fan W."/>
            <person name="Wang S."/>
            <person name="Wang H."/>
            <person name="Wang A."/>
            <person name="Jiang F."/>
            <person name="Liu H."/>
            <person name="Zhao H."/>
            <person name="Xu D."/>
            <person name="Zhang Y."/>
        </authorList>
    </citation>
    <scope>NUCLEOTIDE SEQUENCE [LARGE SCALE GENOMIC DNA]</scope>
    <source>
        <strain evidence="2">cv. Yunnan</strain>
        <tissue evidence="1">Leaves</tissue>
    </source>
</reference>
<dbReference type="Proteomes" id="UP001056120">
    <property type="component" value="Linkage Group LG08"/>
</dbReference>
<gene>
    <name evidence="1" type="ORF">L1987_24759</name>
</gene>
<organism evidence="1 2">
    <name type="scientific">Smallanthus sonchifolius</name>
    <dbReference type="NCBI Taxonomy" id="185202"/>
    <lineage>
        <taxon>Eukaryota</taxon>
        <taxon>Viridiplantae</taxon>
        <taxon>Streptophyta</taxon>
        <taxon>Embryophyta</taxon>
        <taxon>Tracheophyta</taxon>
        <taxon>Spermatophyta</taxon>
        <taxon>Magnoliopsida</taxon>
        <taxon>eudicotyledons</taxon>
        <taxon>Gunneridae</taxon>
        <taxon>Pentapetalae</taxon>
        <taxon>asterids</taxon>
        <taxon>campanulids</taxon>
        <taxon>Asterales</taxon>
        <taxon>Asteraceae</taxon>
        <taxon>Asteroideae</taxon>
        <taxon>Heliantheae alliance</taxon>
        <taxon>Millerieae</taxon>
        <taxon>Smallanthus</taxon>
    </lineage>
</organism>
<proteinExistence type="predicted"/>
<comment type="caution">
    <text evidence="1">The sequence shown here is derived from an EMBL/GenBank/DDBJ whole genome shotgun (WGS) entry which is preliminary data.</text>
</comment>